<protein>
    <submittedName>
        <fullName evidence="1">Uncharacterized protein</fullName>
    </submittedName>
</protein>
<dbReference type="Gene3D" id="2.80.10.50">
    <property type="match status" value="1"/>
</dbReference>
<dbReference type="EMBL" id="CP012673">
    <property type="protein sequence ID" value="AUX41458.1"/>
    <property type="molecule type" value="Genomic_DNA"/>
</dbReference>
<proteinExistence type="predicted"/>
<dbReference type="SUPFAM" id="SSF50998">
    <property type="entry name" value="Quinoprotein alcohol dehydrogenase-like"/>
    <property type="match status" value="1"/>
</dbReference>
<evidence type="ECO:0000313" key="1">
    <source>
        <dbReference type="EMBL" id="AUX41458.1"/>
    </source>
</evidence>
<dbReference type="InterPro" id="IPR052918">
    <property type="entry name" value="Motility_Chemotaxis_Reg"/>
</dbReference>
<gene>
    <name evidence="1" type="ORF">SOCE26_028700</name>
</gene>
<dbReference type="Proteomes" id="UP000238348">
    <property type="component" value="Chromosome"/>
</dbReference>
<dbReference type="PANTHER" id="PTHR35580:SF1">
    <property type="entry name" value="PHYTASE-LIKE DOMAIN-CONTAINING PROTEIN"/>
    <property type="match status" value="1"/>
</dbReference>
<organism evidence="1 2">
    <name type="scientific">Sorangium cellulosum</name>
    <name type="common">Polyangium cellulosum</name>
    <dbReference type="NCBI Taxonomy" id="56"/>
    <lineage>
        <taxon>Bacteria</taxon>
        <taxon>Pseudomonadati</taxon>
        <taxon>Myxococcota</taxon>
        <taxon>Polyangia</taxon>
        <taxon>Polyangiales</taxon>
        <taxon>Polyangiaceae</taxon>
        <taxon>Sorangium</taxon>
    </lineage>
</organism>
<dbReference type="AlphaFoldDB" id="A0A2L0EQ75"/>
<evidence type="ECO:0000313" key="2">
    <source>
        <dbReference type="Proteomes" id="UP000238348"/>
    </source>
</evidence>
<accession>A0A2L0EQ75</accession>
<reference evidence="1 2" key="1">
    <citation type="submission" date="2015-09" db="EMBL/GenBank/DDBJ databases">
        <title>Sorangium comparison.</title>
        <authorList>
            <person name="Zaburannyi N."/>
            <person name="Bunk B."/>
            <person name="Overmann J."/>
            <person name="Mueller R."/>
        </authorList>
    </citation>
    <scope>NUCLEOTIDE SEQUENCE [LARGE SCALE GENOMIC DNA]</scope>
    <source>
        <strain evidence="1 2">So ce26</strain>
    </source>
</reference>
<dbReference type="PANTHER" id="PTHR35580">
    <property type="entry name" value="CELL SURFACE GLYCOPROTEIN (S-LAYER PROTEIN)-LIKE PROTEIN"/>
    <property type="match status" value="1"/>
</dbReference>
<dbReference type="InterPro" id="IPR011047">
    <property type="entry name" value="Quinoprotein_ADH-like_sf"/>
</dbReference>
<sequence length="328" mass="34823">MGTINLGGETHTHEGSRAAIVAKYTNRGEFLWSQMFNDDMNTAAKDTATDSRDNLIVTGVADCHGCSDETSHMWINKYDSTGALTWRKTLPKYAEGPLVTSIAVDPFDNIITTGDFVGTNAFDGDALTSRGGSDIFIVKYTGDGDLVWAASYGDEADQKGTSVASDNLGNVVLLGTFAGTINFFTDGSKQLSASSERDIFIAKLSSAKVPLWSKSFESSAGAWGSRVAVDANGDILFTGSFNEEINFGGETLSSRGATDIHLVKLAANGDHSWSRAFGNDQEQAGFALAPAPDGRIWLGATTRGDLMIGRDRLSAQGGLDIVLSMFAP</sequence>
<name>A0A2L0EQ75_SORCE</name>